<dbReference type="EMBL" id="MU150252">
    <property type="protein sequence ID" value="KAF9464698.1"/>
    <property type="molecule type" value="Genomic_DNA"/>
</dbReference>
<accession>A0A9P5Y9E2</accession>
<evidence type="ECO:0000313" key="1">
    <source>
        <dbReference type="EMBL" id="KAF9464698.1"/>
    </source>
</evidence>
<reference evidence="1" key="1">
    <citation type="submission" date="2020-11" db="EMBL/GenBank/DDBJ databases">
        <authorList>
            <consortium name="DOE Joint Genome Institute"/>
            <person name="Ahrendt S."/>
            <person name="Riley R."/>
            <person name="Andreopoulos W."/>
            <person name="Labutti K."/>
            <person name="Pangilinan J."/>
            <person name="Ruiz-Duenas F.J."/>
            <person name="Barrasa J.M."/>
            <person name="Sanchez-Garcia M."/>
            <person name="Camarero S."/>
            <person name="Miyauchi S."/>
            <person name="Serrano A."/>
            <person name="Linde D."/>
            <person name="Babiker R."/>
            <person name="Drula E."/>
            <person name="Ayuso-Fernandez I."/>
            <person name="Pacheco R."/>
            <person name="Padilla G."/>
            <person name="Ferreira P."/>
            <person name="Barriuso J."/>
            <person name="Kellner H."/>
            <person name="Castanera R."/>
            <person name="Alfaro M."/>
            <person name="Ramirez L."/>
            <person name="Pisabarro A.G."/>
            <person name="Kuo A."/>
            <person name="Tritt A."/>
            <person name="Lipzen A."/>
            <person name="He G."/>
            <person name="Yan M."/>
            <person name="Ng V."/>
            <person name="Cullen D."/>
            <person name="Martin F."/>
            <person name="Rosso M.-N."/>
            <person name="Henrissat B."/>
            <person name="Hibbett D."/>
            <person name="Martinez A.T."/>
            <person name="Grigoriev I.V."/>
        </authorList>
    </citation>
    <scope>NUCLEOTIDE SEQUENCE</scope>
    <source>
        <strain evidence="1">CBS 247.69</strain>
    </source>
</reference>
<proteinExistence type="predicted"/>
<protein>
    <submittedName>
        <fullName evidence="1">Uncharacterized protein</fullName>
    </submittedName>
</protein>
<dbReference type="Proteomes" id="UP000807353">
    <property type="component" value="Unassembled WGS sequence"/>
</dbReference>
<gene>
    <name evidence="1" type="ORF">BDZ94DRAFT_1255699</name>
</gene>
<keyword evidence="2" id="KW-1185">Reference proteome</keyword>
<dbReference type="AlphaFoldDB" id="A0A9P5Y9E2"/>
<dbReference type="OrthoDB" id="2816594at2759"/>
<comment type="caution">
    <text evidence="1">The sequence shown here is derived from an EMBL/GenBank/DDBJ whole genome shotgun (WGS) entry which is preliminary data.</text>
</comment>
<name>A0A9P5Y9E2_9AGAR</name>
<evidence type="ECO:0000313" key="2">
    <source>
        <dbReference type="Proteomes" id="UP000807353"/>
    </source>
</evidence>
<sequence length="77" mass="8831">MCHRKLRFIKSTICGHLTYTGDTNIDCGSTQCYLSTSHPEECGSKNTPCDCRRYYGQPERIVTNEVSPNPLRQYIKN</sequence>
<organism evidence="1 2">
    <name type="scientific">Collybia nuda</name>
    <dbReference type="NCBI Taxonomy" id="64659"/>
    <lineage>
        <taxon>Eukaryota</taxon>
        <taxon>Fungi</taxon>
        <taxon>Dikarya</taxon>
        <taxon>Basidiomycota</taxon>
        <taxon>Agaricomycotina</taxon>
        <taxon>Agaricomycetes</taxon>
        <taxon>Agaricomycetidae</taxon>
        <taxon>Agaricales</taxon>
        <taxon>Tricholomatineae</taxon>
        <taxon>Clitocybaceae</taxon>
        <taxon>Collybia</taxon>
    </lineage>
</organism>